<evidence type="ECO:0000313" key="2">
    <source>
        <dbReference type="EMBL" id="CAI5740200.1"/>
    </source>
</evidence>
<gene>
    <name evidence="2" type="ORF">PDE001_LOCUS7429</name>
</gene>
<comment type="caution">
    <text evidence="2">The sequence shown here is derived from an EMBL/GenBank/DDBJ whole genome shotgun (WGS) entry which is preliminary data.</text>
</comment>
<evidence type="ECO:0000313" key="3">
    <source>
        <dbReference type="Proteomes" id="UP001162029"/>
    </source>
</evidence>
<feature type="domain" description="Tf2-1-like SH3-like" evidence="1">
    <location>
        <begin position="91"/>
        <end position="154"/>
    </location>
</feature>
<accession>A0AAV0UX32</accession>
<dbReference type="EMBL" id="CANTFM010001491">
    <property type="protein sequence ID" value="CAI5740200.1"/>
    <property type="molecule type" value="Genomic_DNA"/>
</dbReference>
<protein>
    <recommendedName>
        <fullName evidence="1">Tf2-1-like SH3-like domain-containing protein</fullName>
    </recommendedName>
</protein>
<dbReference type="Proteomes" id="UP001162029">
    <property type="component" value="Unassembled WGS sequence"/>
</dbReference>
<evidence type="ECO:0000259" key="1">
    <source>
        <dbReference type="Pfam" id="PF24626"/>
    </source>
</evidence>
<organism evidence="2 3">
    <name type="scientific">Peronospora destructor</name>
    <dbReference type="NCBI Taxonomy" id="86335"/>
    <lineage>
        <taxon>Eukaryota</taxon>
        <taxon>Sar</taxon>
        <taxon>Stramenopiles</taxon>
        <taxon>Oomycota</taxon>
        <taxon>Peronosporomycetes</taxon>
        <taxon>Peronosporales</taxon>
        <taxon>Peronosporaceae</taxon>
        <taxon>Peronospora</taxon>
    </lineage>
</organism>
<dbReference type="InterPro" id="IPR056924">
    <property type="entry name" value="SH3_Tf2-1"/>
</dbReference>
<sequence>MTVFTPGRAAALCHAPKRLPSVAHNSVSANVTTRSQAKKSDVAPHCVAPPLANYAPKISALPIDDAAEAVDKQKENADKRGRKNMDTFQIGDKVLLSTDEFRDSAVTNLGASNLAPPFIGPFTILKTIGDAYTLDIPTSLRLHPTLYVGRLKQYNPAKIPEDARRVESELTFQHPHPFE</sequence>
<name>A0AAV0UX32_9STRA</name>
<reference evidence="2" key="1">
    <citation type="submission" date="2022-12" db="EMBL/GenBank/DDBJ databases">
        <authorList>
            <person name="Webb A."/>
        </authorList>
    </citation>
    <scope>NUCLEOTIDE SEQUENCE</scope>
    <source>
        <strain evidence="2">Pd1</strain>
    </source>
</reference>
<proteinExistence type="predicted"/>
<dbReference type="AlphaFoldDB" id="A0AAV0UX32"/>
<dbReference type="Pfam" id="PF24626">
    <property type="entry name" value="SH3_Tf2-1"/>
    <property type="match status" value="1"/>
</dbReference>
<keyword evidence="3" id="KW-1185">Reference proteome</keyword>